<evidence type="ECO:0000256" key="5">
    <source>
        <dbReference type="ARBA" id="ARBA00022588"/>
    </source>
</evidence>
<accession>A0A0A7DPE0</accession>
<dbReference type="EMBL" id="KF960048">
    <property type="protein sequence ID" value="AIW49875.1"/>
    <property type="molecule type" value="mRNA"/>
</dbReference>
<evidence type="ECO:0000256" key="3">
    <source>
        <dbReference type="ARBA" id="ARBA00022525"/>
    </source>
</evidence>
<evidence type="ECO:0000313" key="8">
    <source>
        <dbReference type="EMBL" id="AIW49875.1"/>
    </source>
</evidence>
<dbReference type="AlphaFoldDB" id="A0A0A7DPE0"/>
<reference evidence="8" key="1">
    <citation type="submission" date="2013-12" db="EMBL/GenBank/DDBJ databases">
        <title>The functional analysis of Cecropin family from Plutella xylostella(L.).</title>
        <authorList>
            <person name="Xu H."/>
            <person name="Li P."/>
            <person name="Wang S."/>
            <person name="Zheng Z."/>
            <person name="Xu X."/>
            <person name="Jin F."/>
        </authorList>
    </citation>
    <scope>NUCLEOTIDE SEQUENCE</scope>
</reference>
<keyword evidence="5" id="KW-0399">Innate immunity</keyword>
<keyword evidence="4" id="KW-0929">Antimicrobial</keyword>
<dbReference type="GO" id="GO:0045087">
    <property type="term" value="P:innate immune response"/>
    <property type="evidence" value="ECO:0007669"/>
    <property type="project" value="UniProtKB-KW"/>
</dbReference>
<protein>
    <submittedName>
        <fullName evidence="8">Cecropin 3</fullName>
    </submittedName>
</protein>
<sequence>MNFAKIFYFFFTVVVAICCVSAAPRWKGFKKIEKLGRHIRDGVVKAGPAVGVVGQASSIMG</sequence>
<feature type="transmembrane region" description="Helical" evidence="7">
    <location>
        <begin position="6"/>
        <end position="24"/>
    </location>
</feature>
<dbReference type="SMR" id="A0A0A7DPE0"/>
<evidence type="ECO:0000256" key="2">
    <source>
        <dbReference type="ARBA" id="ARBA00010680"/>
    </source>
</evidence>
<evidence type="ECO:0000256" key="4">
    <source>
        <dbReference type="ARBA" id="ARBA00022529"/>
    </source>
</evidence>
<proteinExistence type="evidence at transcript level"/>
<dbReference type="GO" id="GO:0005576">
    <property type="term" value="C:extracellular region"/>
    <property type="evidence" value="ECO:0007669"/>
    <property type="project" value="UniProtKB-SubCell"/>
</dbReference>
<keyword evidence="7" id="KW-1133">Transmembrane helix</keyword>
<keyword evidence="3" id="KW-0964">Secreted</keyword>
<evidence type="ECO:0000256" key="6">
    <source>
        <dbReference type="ARBA" id="ARBA00022859"/>
    </source>
</evidence>
<dbReference type="Pfam" id="PF00272">
    <property type="entry name" value="Cecropin"/>
    <property type="match status" value="1"/>
</dbReference>
<keyword evidence="7" id="KW-0812">Transmembrane</keyword>
<keyword evidence="7" id="KW-0472">Membrane</keyword>
<dbReference type="GO" id="GO:0019731">
    <property type="term" value="P:antibacterial humoral response"/>
    <property type="evidence" value="ECO:0007669"/>
    <property type="project" value="InterPro"/>
</dbReference>
<dbReference type="GO" id="GO:0050830">
    <property type="term" value="P:defense response to Gram-positive bacterium"/>
    <property type="evidence" value="ECO:0007669"/>
    <property type="project" value="UniProtKB-ARBA"/>
</dbReference>
<comment type="similarity">
    <text evidence="2">Belongs to the cecropin family.</text>
</comment>
<comment type="subcellular location">
    <subcellularLocation>
        <location evidence="1">Secreted</location>
    </subcellularLocation>
</comment>
<dbReference type="InterPro" id="IPR000875">
    <property type="entry name" value="CecC-like"/>
</dbReference>
<evidence type="ECO:0000256" key="1">
    <source>
        <dbReference type="ARBA" id="ARBA00004613"/>
    </source>
</evidence>
<evidence type="ECO:0000256" key="7">
    <source>
        <dbReference type="SAM" id="Phobius"/>
    </source>
</evidence>
<dbReference type="PROSITE" id="PS00268">
    <property type="entry name" value="CECROPIN"/>
    <property type="match status" value="1"/>
</dbReference>
<reference evidence="8" key="2">
    <citation type="journal article" date="2015" name="PLoS ONE">
        <title>Cecropins from Plutella xylostella and Their Interaction with Metarhizium anisopliae.</title>
        <authorList>
            <person name="Ouyang L."/>
            <person name="Xu X."/>
            <person name="Freed S."/>
            <person name="Gao Y."/>
            <person name="Yu J."/>
            <person name="Wang S."/>
            <person name="Ju W."/>
            <person name="Zhang Y."/>
            <person name="Jin F."/>
        </authorList>
    </citation>
    <scope>NUCLEOTIDE SEQUENCE</scope>
</reference>
<name>A0A0A7DPE0_PLUXY</name>
<keyword evidence="6" id="KW-0391">Immunity</keyword>
<organism evidence="8">
    <name type="scientific">Plutella xylostella</name>
    <name type="common">Diamondback moth</name>
    <name type="synonym">Plutella maculipennis</name>
    <dbReference type="NCBI Taxonomy" id="51655"/>
    <lineage>
        <taxon>Eukaryota</taxon>
        <taxon>Metazoa</taxon>
        <taxon>Ecdysozoa</taxon>
        <taxon>Arthropoda</taxon>
        <taxon>Hexapoda</taxon>
        <taxon>Insecta</taxon>
        <taxon>Pterygota</taxon>
        <taxon>Neoptera</taxon>
        <taxon>Endopterygota</taxon>
        <taxon>Lepidoptera</taxon>
        <taxon>Glossata</taxon>
        <taxon>Ditrysia</taxon>
        <taxon>Yponomeutoidea</taxon>
        <taxon>Plutellidae</taxon>
        <taxon>Plutella</taxon>
    </lineage>
</organism>